<dbReference type="RefSeq" id="XP_060455943.1">
    <property type="nucleotide sequence ID" value="XM_060599228.1"/>
</dbReference>
<keyword evidence="2" id="KW-1185">Reference proteome</keyword>
<gene>
    <name evidence="1" type="ORF">CcaverHIS019_0307480</name>
</gene>
<accession>A0AA48IJ23</accession>
<name>A0AA48IJ23_9TREE</name>
<evidence type="ECO:0000313" key="1">
    <source>
        <dbReference type="EMBL" id="BEI90678.1"/>
    </source>
</evidence>
<evidence type="ECO:0000313" key="2">
    <source>
        <dbReference type="Proteomes" id="UP001233271"/>
    </source>
</evidence>
<sequence length="357" mass="40754">MRPVTVTPITLDSRPHIFIPLDSHPCILDILVHNVPHAGLLALRTVSRPVRDAIDKLLVTHVAVYHSSSMVLANLPEGHKRIPRSNWLDLPELTEAVQVVDMIATQEDEEAARIYNVERAEAIRLRGQHRMSNPPPIGTPRCWCNQDTVDTSSFNLYLSMRLKHVDLIRRWRGHRCRQLIEAQRTITFLPAATVNPTQAFLNGDAETSSCHIVHIGYTPTPVFQHHNFPQLVGHIIVRIAPPANTDRTEEPAALYSAGTETHPVSTLIGLLARQISNGVAITLVGLERWRLSPYDAYFRREVKLGLLNCLQYFEHVPEKDAKRWVDRYVCVLTEEEYRRLVGKWRYVLEAYCEQIEV</sequence>
<dbReference type="KEGG" id="ccac:CcaHIS019_0307480"/>
<dbReference type="GeneID" id="85494548"/>
<protein>
    <submittedName>
        <fullName evidence="1">Uncharacterized protein</fullName>
    </submittedName>
</protein>
<dbReference type="Proteomes" id="UP001233271">
    <property type="component" value="Chromosome 3"/>
</dbReference>
<dbReference type="EMBL" id="AP028214">
    <property type="protein sequence ID" value="BEI90678.1"/>
    <property type="molecule type" value="Genomic_DNA"/>
</dbReference>
<proteinExistence type="predicted"/>
<organism evidence="1 2">
    <name type="scientific">Cutaneotrichosporon cavernicola</name>
    <dbReference type="NCBI Taxonomy" id="279322"/>
    <lineage>
        <taxon>Eukaryota</taxon>
        <taxon>Fungi</taxon>
        <taxon>Dikarya</taxon>
        <taxon>Basidiomycota</taxon>
        <taxon>Agaricomycotina</taxon>
        <taxon>Tremellomycetes</taxon>
        <taxon>Trichosporonales</taxon>
        <taxon>Trichosporonaceae</taxon>
        <taxon>Cutaneotrichosporon</taxon>
    </lineage>
</organism>
<dbReference type="AlphaFoldDB" id="A0AA48IJ23"/>
<reference evidence="1" key="1">
    <citation type="journal article" date="2023" name="BMC Genomics">
        <title>Chromosome-level genome assemblies of Cutaneotrichosporon spp. (Trichosporonales, Basidiomycota) reveal imbalanced evolution between nucleotide sequences and chromosome synteny.</title>
        <authorList>
            <person name="Kobayashi Y."/>
            <person name="Kayamori A."/>
            <person name="Aoki K."/>
            <person name="Shiwa Y."/>
            <person name="Matsutani M."/>
            <person name="Fujita N."/>
            <person name="Sugita T."/>
            <person name="Iwasaki W."/>
            <person name="Tanaka N."/>
            <person name="Takashima M."/>
        </authorList>
    </citation>
    <scope>NUCLEOTIDE SEQUENCE</scope>
    <source>
        <strain evidence="1">HIS019</strain>
    </source>
</reference>